<organism evidence="2 3">
    <name type="scientific">Hexamita inflata</name>
    <dbReference type="NCBI Taxonomy" id="28002"/>
    <lineage>
        <taxon>Eukaryota</taxon>
        <taxon>Metamonada</taxon>
        <taxon>Diplomonadida</taxon>
        <taxon>Hexamitidae</taxon>
        <taxon>Hexamitinae</taxon>
        <taxon>Hexamita</taxon>
    </lineage>
</organism>
<reference evidence="2 3" key="1">
    <citation type="submission" date="2024-07" db="EMBL/GenBank/DDBJ databases">
        <authorList>
            <person name="Akdeniz Z."/>
        </authorList>
    </citation>
    <scope>NUCLEOTIDE SEQUENCE [LARGE SCALE GENOMIC DNA]</scope>
</reference>
<name>A0ABP1IAK7_9EUKA</name>
<dbReference type="EMBL" id="CAXDID020000062">
    <property type="protein sequence ID" value="CAL6011046.1"/>
    <property type="molecule type" value="Genomic_DNA"/>
</dbReference>
<sequence length="199" mass="23101">MNNVPLIVQYSILVLQIIIELLFNSIYFLKLGICKIKQTKKDQEPKLMKQCIKGKCLEIKLVNKVKLVRQRLSEGPAGSLQGNPLLILIKTNANEKSYKLIFVKLLVNYYRSTFLIVNTRTNISELTKYTTSKCTKQLWSQLQLNCVKVKSKLQYYNIYIAGNWILAQFLLYKDILVYINNSIPSSYIMGKREQIILLN</sequence>
<keyword evidence="1" id="KW-0812">Transmembrane</keyword>
<keyword evidence="1" id="KW-1133">Transmembrane helix</keyword>
<gene>
    <name evidence="2" type="ORF">HINF_LOCUS22424</name>
</gene>
<dbReference type="Proteomes" id="UP001642409">
    <property type="component" value="Unassembled WGS sequence"/>
</dbReference>
<keyword evidence="3" id="KW-1185">Reference proteome</keyword>
<evidence type="ECO:0000256" key="1">
    <source>
        <dbReference type="SAM" id="Phobius"/>
    </source>
</evidence>
<feature type="transmembrane region" description="Helical" evidence="1">
    <location>
        <begin position="6"/>
        <end position="29"/>
    </location>
</feature>
<keyword evidence="1" id="KW-0472">Membrane</keyword>
<evidence type="ECO:0000313" key="2">
    <source>
        <dbReference type="EMBL" id="CAL6011046.1"/>
    </source>
</evidence>
<evidence type="ECO:0000313" key="3">
    <source>
        <dbReference type="Proteomes" id="UP001642409"/>
    </source>
</evidence>
<comment type="caution">
    <text evidence="2">The sequence shown here is derived from an EMBL/GenBank/DDBJ whole genome shotgun (WGS) entry which is preliminary data.</text>
</comment>
<proteinExistence type="predicted"/>
<accession>A0ABP1IAK7</accession>
<protein>
    <submittedName>
        <fullName evidence="2">Hypothetical_protein</fullName>
    </submittedName>
</protein>